<evidence type="ECO:0000313" key="3">
    <source>
        <dbReference type="Proteomes" id="UP000298860"/>
    </source>
</evidence>
<dbReference type="EMBL" id="BJFL01000001">
    <property type="protein sequence ID" value="GDY28724.1"/>
    <property type="molecule type" value="Genomic_DNA"/>
</dbReference>
<protein>
    <submittedName>
        <fullName evidence="2">Uncharacterized protein</fullName>
    </submittedName>
</protein>
<accession>A0A4D4J045</accession>
<keyword evidence="3" id="KW-1185">Reference proteome</keyword>
<sequence length="226" mass="23912">MPTSSTPRPFPTRIRRRGSAGPSRPRWMYRAAAILAIPAAVLVGFAPPALADEPSNIVVAVNATVAGQSMSRFGWDIESVTGAEAVARNAAVAISVGRGARTIAMAWQILLASDIRDRVAPEEVARTDSRNCVSCDTTAIAYQFTVASNGPVQLAPRSRARLAQLRDRAAALSRSTEPTPVIIARADAIARELSDVLSPGVEWPRSAARSGGSAPGVVVRRVVDHR</sequence>
<dbReference type="AlphaFoldDB" id="A0A4D4J045"/>
<evidence type="ECO:0000313" key="2">
    <source>
        <dbReference type="EMBL" id="GDY28724.1"/>
    </source>
</evidence>
<reference evidence="3" key="1">
    <citation type="submission" date="2019-04" db="EMBL/GenBank/DDBJ databases">
        <title>Draft genome sequence of Pseudonocardiaceae bacterium SL3-2-4.</title>
        <authorList>
            <person name="Ningsih F."/>
            <person name="Yokota A."/>
            <person name="Sakai Y."/>
            <person name="Nanatani K."/>
            <person name="Yabe S."/>
            <person name="Oetari A."/>
            <person name="Sjamsuridzal W."/>
        </authorList>
    </citation>
    <scope>NUCLEOTIDE SEQUENCE [LARGE SCALE GENOMIC DNA]</scope>
    <source>
        <strain evidence="3">SL3-2-4</strain>
    </source>
</reference>
<comment type="caution">
    <text evidence="2">The sequence shown here is derived from an EMBL/GenBank/DDBJ whole genome shotgun (WGS) entry which is preliminary data.</text>
</comment>
<organism evidence="2 3">
    <name type="scientific">Gandjariella thermophila</name>
    <dbReference type="NCBI Taxonomy" id="1931992"/>
    <lineage>
        <taxon>Bacteria</taxon>
        <taxon>Bacillati</taxon>
        <taxon>Actinomycetota</taxon>
        <taxon>Actinomycetes</taxon>
        <taxon>Pseudonocardiales</taxon>
        <taxon>Pseudonocardiaceae</taxon>
        <taxon>Gandjariella</taxon>
    </lineage>
</organism>
<dbReference type="Proteomes" id="UP000298860">
    <property type="component" value="Unassembled WGS sequence"/>
</dbReference>
<evidence type="ECO:0000256" key="1">
    <source>
        <dbReference type="SAM" id="MobiDB-lite"/>
    </source>
</evidence>
<feature type="region of interest" description="Disordered" evidence="1">
    <location>
        <begin position="1"/>
        <end position="23"/>
    </location>
</feature>
<name>A0A4D4J045_9PSEU</name>
<gene>
    <name evidence="2" type="ORF">GTS_03570</name>
</gene>
<dbReference type="OrthoDB" id="3853489at2"/>
<proteinExistence type="predicted"/>
<dbReference type="RefSeq" id="WP_137811908.1">
    <property type="nucleotide sequence ID" value="NZ_BJFL01000001.1"/>
</dbReference>